<gene>
    <name evidence="2" type="ORF">SAMN05428946_0822</name>
</gene>
<keyword evidence="3" id="KW-1185">Reference proteome</keyword>
<dbReference type="RefSeq" id="WP_076757064.1">
    <property type="nucleotide sequence ID" value="NZ_FTPL01000001.1"/>
</dbReference>
<protein>
    <submittedName>
        <fullName evidence="2">Uncharacterized conserved protein YbgA, DUF1722 family</fullName>
    </submittedName>
</protein>
<dbReference type="InterPro" id="IPR013560">
    <property type="entry name" value="DUF1722"/>
</dbReference>
<accession>A0A1U7PNA6</accession>
<feature type="domain" description="DUF1722" evidence="1">
    <location>
        <begin position="9"/>
        <end position="115"/>
    </location>
</feature>
<organism evidence="2 3">
    <name type="scientific">Edaphobacillus lindanitolerans</name>
    <dbReference type="NCBI Taxonomy" id="550447"/>
    <lineage>
        <taxon>Bacteria</taxon>
        <taxon>Bacillati</taxon>
        <taxon>Bacillota</taxon>
        <taxon>Bacilli</taxon>
        <taxon>Bacillales</taxon>
        <taxon>Bacillaceae</taxon>
        <taxon>Edaphobacillus</taxon>
    </lineage>
</organism>
<dbReference type="EMBL" id="FTPL01000001">
    <property type="protein sequence ID" value="SIT72112.1"/>
    <property type="molecule type" value="Genomic_DNA"/>
</dbReference>
<evidence type="ECO:0000259" key="1">
    <source>
        <dbReference type="Pfam" id="PF08349"/>
    </source>
</evidence>
<dbReference type="OrthoDB" id="9782576at2"/>
<name>A0A1U7PNA6_9BACI</name>
<evidence type="ECO:0000313" key="2">
    <source>
        <dbReference type="EMBL" id="SIT72112.1"/>
    </source>
</evidence>
<evidence type="ECO:0000313" key="3">
    <source>
        <dbReference type="Proteomes" id="UP000187550"/>
    </source>
</evidence>
<dbReference type="AlphaFoldDB" id="A0A1U7PNA6"/>
<sequence>MEKRWREEKYLVMYHSQAHYELIREALKSGCTPARLEQLIEEALDTTPTPGSKTNAFQHMWGYFKKTASKDERDQYARLQQGPVHEREKERINFIRSLAEKYAVGYLLESSILRP</sequence>
<dbReference type="Pfam" id="PF08349">
    <property type="entry name" value="DUF1722"/>
    <property type="match status" value="1"/>
</dbReference>
<reference evidence="3" key="1">
    <citation type="submission" date="2017-01" db="EMBL/GenBank/DDBJ databases">
        <authorList>
            <person name="Varghese N."/>
            <person name="Submissions S."/>
        </authorList>
    </citation>
    <scope>NUCLEOTIDE SEQUENCE [LARGE SCALE GENOMIC DNA]</scope>
    <source>
        <strain evidence="3">MNA4</strain>
    </source>
</reference>
<dbReference type="Proteomes" id="UP000187550">
    <property type="component" value="Unassembled WGS sequence"/>
</dbReference>
<dbReference type="STRING" id="550447.SAMN05428946_0822"/>
<proteinExistence type="predicted"/>